<keyword evidence="1" id="KW-1133">Transmembrane helix</keyword>
<feature type="transmembrane region" description="Helical" evidence="1">
    <location>
        <begin position="78"/>
        <end position="98"/>
    </location>
</feature>
<evidence type="ECO:0000256" key="1">
    <source>
        <dbReference type="SAM" id="Phobius"/>
    </source>
</evidence>
<reference evidence="3" key="1">
    <citation type="journal article" date="2019" name="Int. J. Syst. Evol. Microbiol.">
        <title>The Global Catalogue of Microorganisms (GCM) 10K type strain sequencing project: providing services to taxonomists for standard genome sequencing and annotation.</title>
        <authorList>
            <consortium name="The Broad Institute Genomics Platform"/>
            <consortium name="The Broad Institute Genome Sequencing Center for Infectious Disease"/>
            <person name="Wu L."/>
            <person name="Ma J."/>
        </authorList>
    </citation>
    <scope>NUCLEOTIDE SEQUENCE [LARGE SCALE GENOMIC DNA]</scope>
    <source>
        <strain evidence="3">KCTC 22245</strain>
    </source>
</reference>
<name>A0ABV7M7E4_9PROT</name>
<evidence type="ECO:0000313" key="3">
    <source>
        <dbReference type="Proteomes" id="UP001595607"/>
    </source>
</evidence>
<accession>A0ABV7M7E4</accession>
<feature type="transmembrane region" description="Helical" evidence="1">
    <location>
        <begin position="45"/>
        <end position="66"/>
    </location>
</feature>
<comment type="caution">
    <text evidence="2">The sequence shown here is derived from an EMBL/GenBank/DDBJ whole genome shotgun (WGS) entry which is preliminary data.</text>
</comment>
<gene>
    <name evidence="2" type="ORF">ACFONP_01140</name>
</gene>
<protein>
    <submittedName>
        <fullName evidence="2">DUF2834 domain-containing protein</fullName>
    </submittedName>
</protein>
<dbReference type="Pfam" id="PF11196">
    <property type="entry name" value="DUF2834"/>
    <property type="match status" value="1"/>
</dbReference>
<organism evidence="2 3">
    <name type="scientific">Parvularcula lutaonensis</name>
    <dbReference type="NCBI Taxonomy" id="491923"/>
    <lineage>
        <taxon>Bacteria</taxon>
        <taxon>Pseudomonadati</taxon>
        <taxon>Pseudomonadota</taxon>
        <taxon>Alphaproteobacteria</taxon>
        <taxon>Parvularculales</taxon>
        <taxon>Parvularculaceae</taxon>
        <taxon>Parvularcula</taxon>
    </lineage>
</organism>
<dbReference type="EMBL" id="JBHRVA010000002">
    <property type="protein sequence ID" value="MFC3301334.1"/>
    <property type="molecule type" value="Genomic_DNA"/>
</dbReference>
<sequence>MAAFRGLIAALGAAFTLFFLIYVLPPALESGDIVGAFAAGFVNPFAAGYSLDTIICGLILIVWILYERSSLGIRHGWVFIPVAFVPGVATAFAGYLLLRMAQLEKGGGT</sequence>
<feature type="transmembrane region" description="Helical" evidence="1">
    <location>
        <begin position="7"/>
        <end position="25"/>
    </location>
</feature>
<dbReference type="Proteomes" id="UP001595607">
    <property type="component" value="Unassembled WGS sequence"/>
</dbReference>
<evidence type="ECO:0000313" key="2">
    <source>
        <dbReference type="EMBL" id="MFC3301334.1"/>
    </source>
</evidence>
<dbReference type="RefSeq" id="WP_229786044.1">
    <property type="nucleotide sequence ID" value="NZ_BMXU01000001.1"/>
</dbReference>
<proteinExistence type="predicted"/>
<dbReference type="InterPro" id="IPR021362">
    <property type="entry name" value="DUF2834"/>
</dbReference>
<keyword evidence="3" id="KW-1185">Reference proteome</keyword>
<keyword evidence="1" id="KW-0472">Membrane</keyword>
<keyword evidence="1" id="KW-0812">Transmembrane</keyword>